<feature type="transmembrane region" description="Helical" evidence="1">
    <location>
        <begin position="35"/>
        <end position="60"/>
    </location>
</feature>
<dbReference type="EMBL" id="CM027688">
    <property type="protein sequence ID" value="KAG0518333.1"/>
    <property type="molecule type" value="Genomic_DNA"/>
</dbReference>
<accession>A0A921QAW5</accession>
<protein>
    <submittedName>
        <fullName evidence="2">Uncharacterized protein</fullName>
    </submittedName>
</protein>
<keyword evidence="1" id="KW-0472">Membrane</keyword>
<keyword evidence="1" id="KW-1133">Transmembrane helix</keyword>
<proteinExistence type="predicted"/>
<comment type="caution">
    <text evidence="2">The sequence shown here is derived from an EMBL/GenBank/DDBJ whole genome shotgun (WGS) entry which is preliminary data.</text>
</comment>
<reference evidence="2" key="2">
    <citation type="submission" date="2020-10" db="EMBL/GenBank/DDBJ databases">
        <authorList>
            <person name="Cooper E.A."/>
            <person name="Brenton Z.W."/>
            <person name="Flinn B.S."/>
            <person name="Jenkins J."/>
            <person name="Shu S."/>
            <person name="Flowers D."/>
            <person name="Luo F."/>
            <person name="Wang Y."/>
            <person name="Xia P."/>
            <person name="Barry K."/>
            <person name="Daum C."/>
            <person name="Lipzen A."/>
            <person name="Yoshinaga Y."/>
            <person name="Schmutz J."/>
            <person name="Saski C."/>
            <person name="Vermerris W."/>
            <person name="Kresovich S."/>
        </authorList>
    </citation>
    <scope>NUCLEOTIDE SEQUENCE</scope>
</reference>
<reference evidence="2" key="1">
    <citation type="journal article" date="2019" name="BMC Genomics">
        <title>A new reference genome for Sorghum bicolor reveals high levels of sequence similarity between sweet and grain genotypes: implications for the genetics of sugar metabolism.</title>
        <authorList>
            <person name="Cooper E.A."/>
            <person name="Brenton Z.W."/>
            <person name="Flinn B.S."/>
            <person name="Jenkins J."/>
            <person name="Shu S."/>
            <person name="Flowers D."/>
            <person name="Luo F."/>
            <person name="Wang Y."/>
            <person name="Xia P."/>
            <person name="Barry K."/>
            <person name="Daum C."/>
            <person name="Lipzen A."/>
            <person name="Yoshinaga Y."/>
            <person name="Schmutz J."/>
            <person name="Saski C."/>
            <person name="Vermerris W."/>
            <person name="Kresovich S."/>
        </authorList>
    </citation>
    <scope>NUCLEOTIDE SEQUENCE</scope>
</reference>
<name>A0A921QAW5_SORBI</name>
<dbReference type="Proteomes" id="UP000807115">
    <property type="component" value="Chromosome 9"/>
</dbReference>
<evidence type="ECO:0000313" key="2">
    <source>
        <dbReference type="EMBL" id="KAG0518333.1"/>
    </source>
</evidence>
<feature type="transmembrane region" description="Helical" evidence="1">
    <location>
        <begin position="12"/>
        <end position="29"/>
    </location>
</feature>
<sequence>MTIIQRKIISWFLFSISPRRIYFILNFYMNNLHHLLIYSIHILVVFFKHFCVCVCVFFFFEMEPKKWLRICSLCQDRQIVAPSNLIYGHMGAVMWMSSSSFQKQEARQDHLFGWENQSDNHRNYRKLIL</sequence>
<evidence type="ECO:0000256" key="1">
    <source>
        <dbReference type="SAM" id="Phobius"/>
    </source>
</evidence>
<dbReference type="AlphaFoldDB" id="A0A921QAW5"/>
<organism evidence="2 3">
    <name type="scientific">Sorghum bicolor</name>
    <name type="common">Sorghum</name>
    <name type="synonym">Sorghum vulgare</name>
    <dbReference type="NCBI Taxonomy" id="4558"/>
    <lineage>
        <taxon>Eukaryota</taxon>
        <taxon>Viridiplantae</taxon>
        <taxon>Streptophyta</taxon>
        <taxon>Embryophyta</taxon>
        <taxon>Tracheophyta</taxon>
        <taxon>Spermatophyta</taxon>
        <taxon>Magnoliopsida</taxon>
        <taxon>Liliopsida</taxon>
        <taxon>Poales</taxon>
        <taxon>Poaceae</taxon>
        <taxon>PACMAD clade</taxon>
        <taxon>Panicoideae</taxon>
        <taxon>Andropogonodae</taxon>
        <taxon>Andropogoneae</taxon>
        <taxon>Sorghinae</taxon>
        <taxon>Sorghum</taxon>
    </lineage>
</organism>
<keyword evidence="1" id="KW-0812">Transmembrane</keyword>
<gene>
    <name evidence="2" type="ORF">BDA96_09G166900</name>
</gene>
<evidence type="ECO:0000313" key="3">
    <source>
        <dbReference type="Proteomes" id="UP000807115"/>
    </source>
</evidence>